<evidence type="ECO:0000256" key="1">
    <source>
        <dbReference type="ARBA" id="ARBA00022741"/>
    </source>
</evidence>
<evidence type="ECO:0000259" key="3">
    <source>
        <dbReference type="PROSITE" id="PS51146"/>
    </source>
</evidence>
<protein>
    <recommendedName>
        <fullName evidence="3">KaiC domain-containing protein</fullName>
    </recommendedName>
</protein>
<name>A0A7G9YQD3_9EURY</name>
<dbReference type="GO" id="GO:0005524">
    <property type="term" value="F:ATP binding"/>
    <property type="evidence" value="ECO:0007669"/>
    <property type="project" value="UniProtKB-KW"/>
</dbReference>
<dbReference type="PANTHER" id="PTHR43637:SF1">
    <property type="entry name" value="UPF0273 PROTEIN TM_0370"/>
    <property type="match status" value="1"/>
</dbReference>
<evidence type="ECO:0000313" key="5">
    <source>
        <dbReference type="EMBL" id="QNO50217.1"/>
    </source>
</evidence>
<sequence length="248" mass="27880">MIRHKTGIAGFDELVQGGLVDKRIYLVSGPPGSGKTTFGIQFLAYGATIGELGLYVTLSESPHNIVSDMSNYALNIPTLIKLKKLLFLDLGPTLEYGYGDELHSVITPSFDSTNQPAPEAEAPSPFIVYKEISNFVRQYDIQRLVIDSVSAIRFTSEKRSQEEKEMSRFMRNLKELGCTTILLSELTDPNTYSTEQFAASGVIFMHNFMREDSMTRAVQIIKMRGTEHDCDMRKVTFTKQGLQVLERM</sequence>
<dbReference type="InterPro" id="IPR010624">
    <property type="entry name" value="KaiC_dom"/>
</dbReference>
<evidence type="ECO:0000313" key="4">
    <source>
        <dbReference type="EMBL" id="QNO50157.1"/>
    </source>
</evidence>
<dbReference type="EMBL" id="MT631406">
    <property type="protein sequence ID" value="QNO50157.1"/>
    <property type="molecule type" value="Genomic_DNA"/>
</dbReference>
<feature type="domain" description="KaiC" evidence="3">
    <location>
        <begin position="2"/>
        <end position="248"/>
    </location>
</feature>
<dbReference type="SUPFAM" id="SSF52540">
    <property type="entry name" value="P-loop containing nucleoside triphosphate hydrolases"/>
    <property type="match status" value="1"/>
</dbReference>
<keyword evidence="1" id="KW-0547">Nucleotide-binding</keyword>
<dbReference type="InterPro" id="IPR014774">
    <property type="entry name" value="KaiC-like_dom"/>
</dbReference>
<evidence type="ECO:0000256" key="2">
    <source>
        <dbReference type="ARBA" id="ARBA00022840"/>
    </source>
</evidence>
<dbReference type="InterPro" id="IPR027417">
    <property type="entry name" value="P-loop_NTPase"/>
</dbReference>
<dbReference type="EMBL" id="MT631409">
    <property type="protein sequence ID" value="QNO50217.1"/>
    <property type="molecule type" value="Genomic_DNA"/>
</dbReference>
<reference evidence="5" key="1">
    <citation type="submission" date="2020-06" db="EMBL/GenBank/DDBJ databases">
        <title>Unique genomic features of the anaerobic methanotrophic archaea.</title>
        <authorList>
            <person name="Chadwick G.L."/>
            <person name="Skennerton C.T."/>
            <person name="Laso-Perez R."/>
            <person name="Leu A.O."/>
            <person name="Speth D.R."/>
            <person name="Yu H."/>
            <person name="Morgan-Lang C."/>
            <person name="Hatzenpichler R."/>
            <person name="Goudeau D."/>
            <person name="Malmstrom R."/>
            <person name="Brazelton W.J."/>
            <person name="Woyke T."/>
            <person name="Hallam S.J."/>
            <person name="Tyson G.W."/>
            <person name="Wegener G."/>
            <person name="Boetius A."/>
            <person name="Orphan V."/>
        </authorList>
    </citation>
    <scope>NUCLEOTIDE SEQUENCE</scope>
</reference>
<dbReference type="Gene3D" id="3.40.50.300">
    <property type="entry name" value="P-loop containing nucleotide triphosphate hydrolases"/>
    <property type="match status" value="1"/>
</dbReference>
<dbReference type="AlphaFoldDB" id="A0A7G9YQD3"/>
<dbReference type="PANTHER" id="PTHR43637">
    <property type="entry name" value="UPF0273 PROTEIN TM_0370"/>
    <property type="match status" value="1"/>
</dbReference>
<proteinExistence type="predicted"/>
<dbReference type="PROSITE" id="PS51146">
    <property type="entry name" value="KAIC"/>
    <property type="match status" value="1"/>
</dbReference>
<dbReference type="Pfam" id="PF06745">
    <property type="entry name" value="ATPase"/>
    <property type="match status" value="1"/>
</dbReference>
<organism evidence="5">
    <name type="scientific">Candidatus Methanogaster sp. ANME-2c ERB4</name>
    <dbReference type="NCBI Taxonomy" id="2759911"/>
    <lineage>
        <taxon>Archaea</taxon>
        <taxon>Methanobacteriati</taxon>
        <taxon>Methanobacteriota</taxon>
        <taxon>Stenosarchaea group</taxon>
        <taxon>Methanomicrobia</taxon>
        <taxon>Methanosarcinales</taxon>
        <taxon>ANME-2 cluster</taxon>
        <taxon>Candidatus Methanogasteraceae</taxon>
        <taxon>Candidatus Methanogaster</taxon>
    </lineage>
</organism>
<gene>
    <name evidence="5" type="ORF">LIFGHNMI_00014</name>
    <name evidence="4" type="ORF">MOOMDFED_00026</name>
</gene>
<keyword evidence="2" id="KW-0067">ATP-binding</keyword>
<accession>A0A7G9YQD3</accession>